<evidence type="ECO:0000256" key="3">
    <source>
        <dbReference type="ARBA" id="ARBA00004991"/>
    </source>
</evidence>
<evidence type="ECO:0000313" key="11">
    <source>
        <dbReference type="Proteomes" id="UP000094256"/>
    </source>
</evidence>
<accession>A0A1B3ZFA9</accession>
<comment type="subcellular location">
    <subcellularLocation>
        <location evidence="1">Membrane</location>
        <topology evidence="1">Multi-pass membrane protein</topology>
    </subcellularLocation>
</comment>
<evidence type="ECO:0000256" key="7">
    <source>
        <dbReference type="ARBA" id="ARBA00022989"/>
    </source>
</evidence>
<protein>
    <submittedName>
        <fullName evidence="10">Hopanoid biosynthesis associated glycosyl transferase HpnI</fullName>
    </submittedName>
</protein>
<dbReference type="InterPro" id="IPR029044">
    <property type="entry name" value="Nucleotide-diphossugar_trans"/>
</dbReference>
<dbReference type="Proteomes" id="UP000094256">
    <property type="component" value="Chromosome"/>
</dbReference>
<comment type="pathway">
    <text evidence="2">Lipid metabolism; sphingolipid metabolism.</text>
</comment>
<gene>
    <name evidence="10" type="ORF">AWL63_21290</name>
</gene>
<dbReference type="NCBIfam" id="TIGR03472">
    <property type="entry name" value="HpnI"/>
    <property type="match status" value="1"/>
</dbReference>
<evidence type="ECO:0000256" key="4">
    <source>
        <dbReference type="ARBA" id="ARBA00022676"/>
    </source>
</evidence>
<dbReference type="Gene3D" id="3.90.550.10">
    <property type="entry name" value="Spore Coat Polysaccharide Biosynthesis Protein SpsA, Chain A"/>
    <property type="match status" value="1"/>
</dbReference>
<dbReference type="GO" id="GO:0016020">
    <property type="term" value="C:membrane"/>
    <property type="evidence" value="ECO:0007669"/>
    <property type="project" value="UniProtKB-SubCell"/>
</dbReference>
<dbReference type="KEGG" id="span:AWL63_21290"/>
<evidence type="ECO:0000256" key="9">
    <source>
        <dbReference type="SAM" id="Phobius"/>
    </source>
</evidence>
<feature type="transmembrane region" description="Helical" evidence="9">
    <location>
        <begin position="6"/>
        <end position="30"/>
    </location>
</feature>
<evidence type="ECO:0000256" key="5">
    <source>
        <dbReference type="ARBA" id="ARBA00022679"/>
    </source>
</evidence>
<dbReference type="GO" id="GO:0008120">
    <property type="term" value="F:ceramide glucosyltransferase activity"/>
    <property type="evidence" value="ECO:0007669"/>
    <property type="project" value="TreeGrafter"/>
</dbReference>
<proteinExistence type="predicted"/>
<evidence type="ECO:0000256" key="8">
    <source>
        <dbReference type="ARBA" id="ARBA00023136"/>
    </source>
</evidence>
<keyword evidence="8 9" id="KW-0472">Membrane</keyword>
<reference evidence="10 11" key="1">
    <citation type="submission" date="2016-01" db="EMBL/GenBank/DDBJ databases">
        <title>Complete genome and mega plasmid sequence of Sphingomonas panacis DCY99 elicits systemic resistance in rice to Xanthomonas oryzae.</title>
        <authorList>
            <person name="Kim Y.J."/>
            <person name="Yang D.C."/>
            <person name="Sing P."/>
        </authorList>
    </citation>
    <scope>NUCLEOTIDE SEQUENCE [LARGE SCALE GENOMIC DNA]</scope>
    <source>
        <strain evidence="10 11">DCY99</strain>
    </source>
</reference>
<dbReference type="CDD" id="cd02520">
    <property type="entry name" value="Glucosylceramide_synthase"/>
    <property type="match status" value="1"/>
</dbReference>
<name>A0A1B3ZFA9_9SPHN</name>
<keyword evidence="11" id="KW-1185">Reference proteome</keyword>
<dbReference type="InterPro" id="IPR025993">
    <property type="entry name" value="Ceramide_glucosylTrfase"/>
</dbReference>
<organism evidence="10 11">
    <name type="scientific">Sphingomonas panacis</name>
    <dbReference type="NCBI Taxonomy" id="1560345"/>
    <lineage>
        <taxon>Bacteria</taxon>
        <taxon>Pseudomonadati</taxon>
        <taxon>Pseudomonadota</taxon>
        <taxon>Alphaproteobacteria</taxon>
        <taxon>Sphingomonadales</taxon>
        <taxon>Sphingomonadaceae</taxon>
        <taxon>Sphingomonas</taxon>
    </lineage>
</organism>
<dbReference type="PANTHER" id="PTHR12726:SF0">
    <property type="entry name" value="CERAMIDE GLUCOSYLTRANSFERASE"/>
    <property type="match status" value="1"/>
</dbReference>
<dbReference type="InterPro" id="IPR017835">
    <property type="entry name" value="Hopen-assoc_HpnI"/>
</dbReference>
<evidence type="ECO:0000313" key="10">
    <source>
        <dbReference type="EMBL" id="AOH86115.1"/>
    </source>
</evidence>
<evidence type="ECO:0000256" key="2">
    <source>
        <dbReference type="ARBA" id="ARBA00004760"/>
    </source>
</evidence>
<evidence type="ECO:0000256" key="1">
    <source>
        <dbReference type="ARBA" id="ARBA00004141"/>
    </source>
</evidence>
<sequence>MGYITAILGSLALALAAIGIGWMLAATLVLRRFFAHPAPVSAATTGVTILKPLHGAEPRFLDTLASFLAQSHTGPVQLLCGVQRADDPAIRAIDALRRRHPQATIDLIIDSTRHGSSGKISNLANLKPHIRHPVVMLSDSDIAVGRDYIAQVLAALDQPDVGIVTCAYHGRGDAGFWSRLGAAGIDWQFLLGLIFGVANRLATPCMGSTIAMRRDTLERIGGFARFADVLADDYAIGAAVRGLGLSVVVPPLLVTHAFDERSARALWRHELRWGVTVRDLGLAPYLGLIVTFPLPIALLAALWWPGAGMTLASFALAVRLFAAISVERVAGARAAPLWVLPIRDTFGFAVYCASFFVRSVDWRGATLRIGPNGHIAAAPETLP</sequence>
<keyword evidence="7 9" id="KW-1133">Transmembrane helix</keyword>
<dbReference type="AlphaFoldDB" id="A0A1B3ZFA9"/>
<keyword evidence="5 10" id="KW-0808">Transferase</keyword>
<keyword evidence="4" id="KW-0328">Glycosyltransferase</keyword>
<dbReference type="EMBL" id="CP014168">
    <property type="protein sequence ID" value="AOH86115.1"/>
    <property type="molecule type" value="Genomic_DNA"/>
</dbReference>
<keyword evidence="6 9" id="KW-0812">Transmembrane</keyword>
<dbReference type="SUPFAM" id="SSF53448">
    <property type="entry name" value="Nucleotide-diphospho-sugar transferases"/>
    <property type="match status" value="1"/>
</dbReference>
<dbReference type="GO" id="GO:0006679">
    <property type="term" value="P:glucosylceramide biosynthetic process"/>
    <property type="evidence" value="ECO:0007669"/>
    <property type="project" value="TreeGrafter"/>
</dbReference>
<dbReference type="PANTHER" id="PTHR12726">
    <property type="entry name" value="CERAMIDE GLUCOSYLTRANSFERASE"/>
    <property type="match status" value="1"/>
</dbReference>
<evidence type="ECO:0000256" key="6">
    <source>
        <dbReference type="ARBA" id="ARBA00022692"/>
    </source>
</evidence>
<feature type="transmembrane region" description="Helical" evidence="9">
    <location>
        <begin position="282"/>
        <end position="304"/>
    </location>
</feature>
<dbReference type="Pfam" id="PF13506">
    <property type="entry name" value="Glyco_transf_21"/>
    <property type="match status" value="1"/>
</dbReference>
<dbReference type="STRING" id="1560345.AWL63_21290"/>
<comment type="pathway">
    <text evidence="3">Sphingolipid metabolism.</text>
</comment>